<dbReference type="NCBIfam" id="TIGR01352">
    <property type="entry name" value="tonB_Cterm"/>
    <property type="match status" value="1"/>
</dbReference>
<dbReference type="SUPFAM" id="SSF74653">
    <property type="entry name" value="TolA/TonB C-terminal domain"/>
    <property type="match status" value="1"/>
</dbReference>
<comment type="subcellular location">
    <subcellularLocation>
        <location evidence="1">Membrane</location>
        <topology evidence="1">Single-pass membrane protein</topology>
    </subcellularLocation>
</comment>
<evidence type="ECO:0000313" key="6">
    <source>
        <dbReference type="EMBL" id="MCJ8355449.1"/>
    </source>
</evidence>
<protein>
    <submittedName>
        <fullName evidence="6">Energy transducer TonB</fullName>
    </submittedName>
</protein>
<evidence type="ECO:0000256" key="4">
    <source>
        <dbReference type="ARBA" id="ARBA00023136"/>
    </source>
</evidence>
<name>A0AAW5EV79_NOVHA</name>
<dbReference type="PROSITE" id="PS52015">
    <property type="entry name" value="TONB_CTD"/>
    <property type="match status" value="1"/>
</dbReference>
<keyword evidence="3" id="KW-1133">Transmembrane helix</keyword>
<proteinExistence type="predicted"/>
<reference evidence="6" key="1">
    <citation type="journal article" date="2021" name="Polymers (Basel)">
        <title>Highly Stretchable Bacterial Cellulose Produced by Komagataeibacter hansenii SI1.</title>
        <authorList>
            <person name="Cielecka I."/>
            <person name="Ryngajllo M."/>
            <person name="Maniukiewicz W."/>
            <person name="Bielecki S."/>
        </authorList>
    </citation>
    <scope>NUCLEOTIDE SEQUENCE</scope>
    <source>
        <strain evidence="6">SI1</strain>
    </source>
</reference>
<accession>A0AAW5EV79</accession>
<dbReference type="EMBL" id="JAIBCX010000111">
    <property type="protein sequence ID" value="MCJ8355449.1"/>
    <property type="molecule type" value="Genomic_DNA"/>
</dbReference>
<keyword evidence="4" id="KW-0472">Membrane</keyword>
<reference evidence="6" key="2">
    <citation type="submission" date="2022-03" db="EMBL/GenBank/DDBJ databases">
        <authorList>
            <person name="Ryngajllo M."/>
            <person name="Jacek P."/>
            <person name="Kubiak K."/>
        </authorList>
    </citation>
    <scope>NUCLEOTIDE SEQUENCE</scope>
    <source>
        <strain evidence="6">SI1</strain>
    </source>
</reference>
<evidence type="ECO:0000259" key="5">
    <source>
        <dbReference type="PROSITE" id="PS52015"/>
    </source>
</evidence>
<evidence type="ECO:0000256" key="1">
    <source>
        <dbReference type="ARBA" id="ARBA00004167"/>
    </source>
</evidence>
<dbReference type="GO" id="GO:0016020">
    <property type="term" value="C:membrane"/>
    <property type="evidence" value="ECO:0007669"/>
    <property type="project" value="UniProtKB-SubCell"/>
</dbReference>
<evidence type="ECO:0000256" key="2">
    <source>
        <dbReference type="ARBA" id="ARBA00022692"/>
    </source>
</evidence>
<organism evidence="6 7">
    <name type="scientific">Novacetimonas hansenii</name>
    <name type="common">Komagataeibacter hansenii</name>
    <dbReference type="NCBI Taxonomy" id="436"/>
    <lineage>
        <taxon>Bacteria</taxon>
        <taxon>Pseudomonadati</taxon>
        <taxon>Pseudomonadota</taxon>
        <taxon>Alphaproteobacteria</taxon>
        <taxon>Acetobacterales</taxon>
        <taxon>Acetobacteraceae</taxon>
        <taxon>Novacetimonas</taxon>
    </lineage>
</organism>
<keyword evidence="2" id="KW-0812">Transmembrane</keyword>
<dbReference type="AlphaFoldDB" id="A0AAW5EV79"/>
<sequence length="82" mass="8853">HCTQPSWRYPAMARHMHEEGSAVVDLTLGEQGQVLQTTLKTGTGYDDLDSTALAAATKVQCSAPGTNLNGRHVLLPVTFHLH</sequence>
<dbReference type="InterPro" id="IPR037682">
    <property type="entry name" value="TonB_C"/>
</dbReference>
<dbReference type="RefSeq" id="WP_247067974.1">
    <property type="nucleotide sequence ID" value="NZ_JAIBCX010000111.1"/>
</dbReference>
<evidence type="ECO:0000313" key="7">
    <source>
        <dbReference type="Proteomes" id="UP001202887"/>
    </source>
</evidence>
<gene>
    <name evidence="6" type="ORF">K1W68_15915</name>
</gene>
<feature type="domain" description="TonB C-terminal" evidence="5">
    <location>
        <begin position="1"/>
        <end position="82"/>
    </location>
</feature>
<dbReference type="Proteomes" id="UP001202887">
    <property type="component" value="Unassembled WGS sequence"/>
</dbReference>
<comment type="caution">
    <text evidence="6">The sequence shown here is derived from an EMBL/GenBank/DDBJ whole genome shotgun (WGS) entry which is preliminary data.</text>
</comment>
<dbReference type="Pfam" id="PF03544">
    <property type="entry name" value="TonB_C"/>
    <property type="match status" value="1"/>
</dbReference>
<dbReference type="GO" id="GO:0055085">
    <property type="term" value="P:transmembrane transport"/>
    <property type="evidence" value="ECO:0007669"/>
    <property type="project" value="InterPro"/>
</dbReference>
<evidence type="ECO:0000256" key="3">
    <source>
        <dbReference type="ARBA" id="ARBA00022989"/>
    </source>
</evidence>
<feature type="non-terminal residue" evidence="6">
    <location>
        <position position="1"/>
    </location>
</feature>
<dbReference type="InterPro" id="IPR006260">
    <property type="entry name" value="TonB/TolA_C"/>
</dbReference>
<dbReference type="Gene3D" id="3.30.1150.10">
    <property type="match status" value="1"/>
</dbReference>